<organism evidence="3 4">
    <name type="scientific">Penicillium angulare</name>
    <dbReference type="NCBI Taxonomy" id="116970"/>
    <lineage>
        <taxon>Eukaryota</taxon>
        <taxon>Fungi</taxon>
        <taxon>Dikarya</taxon>
        <taxon>Ascomycota</taxon>
        <taxon>Pezizomycotina</taxon>
        <taxon>Eurotiomycetes</taxon>
        <taxon>Eurotiomycetidae</taxon>
        <taxon>Eurotiales</taxon>
        <taxon>Aspergillaceae</taxon>
        <taxon>Penicillium</taxon>
    </lineage>
</organism>
<dbReference type="Proteomes" id="UP001149165">
    <property type="component" value="Unassembled WGS sequence"/>
</dbReference>
<evidence type="ECO:0000256" key="1">
    <source>
        <dbReference type="SAM" id="MobiDB-lite"/>
    </source>
</evidence>
<keyword evidence="2" id="KW-0472">Membrane</keyword>
<evidence type="ECO:0000313" key="4">
    <source>
        <dbReference type="Proteomes" id="UP001149165"/>
    </source>
</evidence>
<dbReference type="AlphaFoldDB" id="A0A9W9KBM0"/>
<name>A0A9W9KBM0_9EURO</name>
<reference evidence="3" key="1">
    <citation type="submission" date="2022-11" db="EMBL/GenBank/DDBJ databases">
        <authorList>
            <person name="Petersen C."/>
        </authorList>
    </citation>
    <scope>NUCLEOTIDE SEQUENCE</scope>
    <source>
        <strain evidence="3">IBT 30069</strain>
    </source>
</reference>
<keyword evidence="2" id="KW-1133">Transmembrane helix</keyword>
<evidence type="ECO:0000256" key="2">
    <source>
        <dbReference type="SAM" id="Phobius"/>
    </source>
</evidence>
<protein>
    <submittedName>
        <fullName evidence="3">Uncharacterized protein</fullName>
    </submittedName>
</protein>
<keyword evidence="2" id="KW-0812">Transmembrane</keyword>
<evidence type="ECO:0000313" key="3">
    <source>
        <dbReference type="EMBL" id="KAJ5100304.1"/>
    </source>
</evidence>
<accession>A0A9W9KBM0</accession>
<dbReference type="PANTHER" id="PTHR41807:SF1">
    <property type="entry name" value="GLUTATHIONE TRANSFERASE 3"/>
    <property type="match status" value="1"/>
</dbReference>
<dbReference type="GO" id="GO:0016020">
    <property type="term" value="C:membrane"/>
    <property type="evidence" value="ECO:0007669"/>
    <property type="project" value="TreeGrafter"/>
</dbReference>
<feature type="compositionally biased region" description="Low complexity" evidence="1">
    <location>
        <begin position="120"/>
        <end position="130"/>
    </location>
</feature>
<dbReference type="InterPro" id="IPR038872">
    <property type="entry name" value="Put_GTT3"/>
</dbReference>
<feature type="region of interest" description="Disordered" evidence="1">
    <location>
        <begin position="65"/>
        <end position="130"/>
    </location>
</feature>
<comment type="caution">
    <text evidence="3">The sequence shown here is derived from an EMBL/GenBank/DDBJ whole genome shotgun (WGS) entry which is preliminary data.</text>
</comment>
<sequence length="356" mass="39366">MSNGLPYLNKLRKGELVEIAERTDLQDFSDYNKSDLVTALDKHLSDNRVIFESDKKLAEFYSRLASPPRRGSPVKREARVELSSIEKTPARTPGRRSTKAKEEPIESDDAAITPVTKKTPASASRSAPRSVRSVVESANAQFPPSPAVVTDAIDRQTVKMREGLESAWSASGIIERSHALRANLSSLKAVETIFVLLELSSVLYELIPLRYFATTPAIQAVSLPALHLKAPDLFVLLTPNFWAPFTLWFFSNLLVPLLAAYFFNLSWQAATGGAQPVRRSTRSTPTRPSFDPLSFNIAKAILVYKVYADHYNYAGLYSKYAISKVNYAIPGQWKGLLAGSAIGVIGTLYEAILRRS</sequence>
<keyword evidence="4" id="KW-1185">Reference proteome</keyword>
<proteinExistence type="predicted"/>
<gene>
    <name evidence="3" type="ORF">N7456_006356</name>
</gene>
<dbReference type="PANTHER" id="PTHR41807">
    <property type="entry name" value="GLUTATHIONE TRANSFERASE 3"/>
    <property type="match status" value="1"/>
</dbReference>
<reference evidence="3" key="2">
    <citation type="journal article" date="2023" name="IMA Fungus">
        <title>Comparative genomic study of the Penicillium genus elucidates a diverse pangenome and 15 lateral gene transfer events.</title>
        <authorList>
            <person name="Petersen C."/>
            <person name="Sorensen T."/>
            <person name="Nielsen M.R."/>
            <person name="Sondergaard T.E."/>
            <person name="Sorensen J.L."/>
            <person name="Fitzpatrick D.A."/>
            <person name="Frisvad J.C."/>
            <person name="Nielsen K.L."/>
        </authorList>
    </citation>
    <scope>NUCLEOTIDE SEQUENCE</scope>
    <source>
        <strain evidence="3">IBT 30069</strain>
    </source>
</reference>
<dbReference type="EMBL" id="JAPQKH010000004">
    <property type="protein sequence ID" value="KAJ5100304.1"/>
    <property type="molecule type" value="Genomic_DNA"/>
</dbReference>
<feature type="transmembrane region" description="Helical" evidence="2">
    <location>
        <begin position="241"/>
        <end position="263"/>
    </location>
</feature>
<dbReference type="OrthoDB" id="4034134at2759"/>